<protein>
    <submittedName>
        <fullName evidence="2">Uncharacterized protein</fullName>
    </submittedName>
</protein>
<comment type="caution">
    <text evidence="2">The sequence shown here is derived from an EMBL/GenBank/DDBJ whole genome shotgun (WGS) entry which is preliminary data.</text>
</comment>
<dbReference type="AlphaFoldDB" id="A0A8I2YMX3"/>
<organism evidence="2 3">
    <name type="scientific">Boletus reticuloceps</name>
    <dbReference type="NCBI Taxonomy" id="495285"/>
    <lineage>
        <taxon>Eukaryota</taxon>
        <taxon>Fungi</taxon>
        <taxon>Dikarya</taxon>
        <taxon>Basidiomycota</taxon>
        <taxon>Agaricomycotina</taxon>
        <taxon>Agaricomycetes</taxon>
        <taxon>Agaricomycetidae</taxon>
        <taxon>Boletales</taxon>
        <taxon>Boletineae</taxon>
        <taxon>Boletaceae</taxon>
        <taxon>Boletoideae</taxon>
        <taxon>Boletus</taxon>
    </lineage>
</organism>
<name>A0A8I2YMX3_9AGAM</name>
<sequence>MSKDTSTLVLRNYPDDDAREHPEKYSKALSFSPDIIPLYGVKADQSALVHPTSWRGFTGMPIVGGDVNNVYIRGYGSGGPYAATLRVVPSELILWPQVWSGVQPVPSGMAEIPGGESTGPYASSGPLSFRPPHTAGNAYSLIAHVFKHDAAGLEPMPSFDPKHLRADDFTSFLSQDKSFTFYNVIVADPTSKHVSANTRLRMYNESPIPLPLPVKFYIGWHEGAPAPAGLEVSLVDDRGKICIPRTRLSPSGAHAEVALEPSYDGMLTLNIFSTAESAHFEPYSGLCLQVFKNGGILGSEVPGAAAAQRKPFGQPQLLGSLNVIFEPHSTRNLRLASPSATQLRESKNCPVDDGCHCVVKPKDCAPIPTTNPAATGWWFRSHLNDTNNFPRGQYGYSPDIQLTGTDLNAPGVWSALQNPSVDYTSENNISLVGGEDNYIFLRGHSTITDIDVETRIFAILGNPMLHPSQWPKEAISGQVVGGGGPIDQQSISVPNSNQFYVVNRPLDIKAPPNPNPSDVGGPSWITRPHYCLVAEARQKRKCSSMWPGWPSDQIEEFTTVQDYANWCAACPLVCVRNVNWVPCDRKPGETCLTWCCGTQLTIPECSFTSTFWTIIIECDSPIIPPGCKWTLTCEDNAMFPNGMCFENLPISTQSPAYAGCHFVGAKPGRADLTLTVTWCDDNGKYPPPSVKFRLTTTEVTTLSPLIHAAEQPVEGSDKWPFYVGTLYPYLGGKPNPSPLPTFQKAGLNTWPYPDSPEYVLGQVALAVKKD</sequence>
<evidence type="ECO:0000313" key="3">
    <source>
        <dbReference type="Proteomes" id="UP000683000"/>
    </source>
</evidence>
<keyword evidence="3" id="KW-1185">Reference proteome</keyword>
<dbReference type="EMBL" id="JAGFBS010000014">
    <property type="protein sequence ID" value="KAG6375589.1"/>
    <property type="molecule type" value="Genomic_DNA"/>
</dbReference>
<proteinExistence type="predicted"/>
<gene>
    <name evidence="2" type="ORF">JVT61DRAFT_3154</name>
</gene>
<dbReference type="OrthoDB" id="3061238at2759"/>
<accession>A0A8I2YMX3</accession>
<reference evidence="2" key="1">
    <citation type="submission" date="2021-03" db="EMBL/GenBank/DDBJ databases">
        <title>Evolutionary innovations through gain and loss of genes in the ectomycorrhizal Boletales.</title>
        <authorList>
            <person name="Wu G."/>
            <person name="Miyauchi S."/>
            <person name="Morin E."/>
            <person name="Yang Z.-L."/>
            <person name="Xu J."/>
            <person name="Martin F.M."/>
        </authorList>
    </citation>
    <scope>NUCLEOTIDE SEQUENCE</scope>
    <source>
        <strain evidence="2">BR01</strain>
    </source>
</reference>
<feature type="region of interest" description="Disordered" evidence="1">
    <location>
        <begin position="1"/>
        <end position="21"/>
    </location>
</feature>
<dbReference type="Proteomes" id="UP000683000">
    <property type="component" value="Unassembled WGS sequence"/>
</dbReference>
<evidence type="ECO:0000256" key="1">
    <source>
        <dbReference type="SAM" id="MobiDB-lite"/>
    </source>
</evidence>
<evidence type="ECO:0000313" key="2">
    <source>
        <dbReference type="EMBL" id="KAG6375589.1"/>
    </source>
</evidence>